<organism evidence="7 8">
    <name type="scientific">Acrocarpospora macrocephala</name>
    <dbReference type="NCBI Taxonomy" id="150177"/>
    <lineage>
        <taxon>Bacteria</taxon>
        <taxon>Bacillati</taxon>
        <taxon>Actinomycetota</taxon>
        <taxon>Actinomycetes</taxon>
        <taxon>Streptosporangiales</taxon>
        <taxon>Streptosporangiaceae</taxon>
        <taxon>Acrocarpospora</taxon>
    </lineage>
</organism>
<dbReference type="PANTHER" id="PTHR24421">
    <property type="entry name" value="NITRATE/NITRITE SENSOR PROTEIN NARX-RELATED"/>
    <property type="match status" value="1"/>
</dbReference>
<dbReference type="Pfam" id="PF02518">
    <property type="entry name" value="HATPase_c"/>
    <property type="match status" value="1"/>
</dbReference>
<dbReference type="RefSeq" id="WP_155360566.1">
    <property type="nucleotide sequence ID" value="NZ_BAAAHL010000029.1"/>
</dbReference>
<evidence type="ECO:0000256" key="2">
    <source>
        <dbReference type="ARBA" id="ARBA00022777"/>
    </source>
</evidence>
<dbReference type="GO" id="GO:0046983">
    <property type="term" value="F:protein dimerization activity"/>
    <property type="evidence" value="ECO:0007669"/>
    <property type="project" value="InterPro"/>
</dbReference>
<dbReference type="Pfam" id="PF07730">
    <property type="entry name" value="HisKA_3"/>
    <property type="match status" value="1"/>
</dbReference>
<feature type="transmembrane region" description="Helical" evidence="4">
    <location>
        <begin position="307"/>
        <end position="326"/>
    </location>
</feature>
<feature type="transmembrane region" description="Helical" evidence="4">
    <location>
        <begin position="122"/>
        <end position="140"/>
    </location>
</feature>
<dbReference type="OrthoDB" id="227596at2"/>
<dbReference type="GO" id="GO:0000155">
    <property type="term" value="F:phosphorelay sensor kinase activity"/>
    <property type="evidence" value="ECO:0007669"/>
    <property type="project" value="InterPro"/>
</dbReference>
<keyword evidence="8" id="KW-1185">Reference proteome</keyword>
<keyword evidence="1" id="KW-0808">Transferase</keyword>
<evidence type="ECO:0000259" key="5">
    <source>
        <dbReference type="Pfam" id="PF02518"/>
    </source>
</evidence>
<evidence type="ECO:0000256" key="3">
    <source>
        <dbReference type="ARBA" id="ARBA00023012"/>
    </source>
</evidence>
<dbReference type="Gene3D" id="1.20.5.1930">
    <property type="match status" value="1"/>
</dbReference>
<keyword evidence="3" id="KW-0902">Two-component regulatory system</keyword>
<dbReference type="SUPFAM" id="SSF55781">
    <property type="entry name" value="GAF domain-like"/>
    <property type="match status" value="1"/>
</dbReference>
<dbReference type="InterPro" id="IPR050482">
    <property type="entry name" value="Sensor_HK_TwoCompSys"/>
</dbReference>
<evidence type="ECO:0000313" key="7">
    <source>
        <dbReference type="EMBL" id="GES15442.1"/>
    </source>
</evidence>
<feature type="transmembrane region" description="Helical" evidence="4">
    <location>
        <begin position="92"/>
        <end position="110"/>
    </location>
</feature>
<dbReference type="AlphaFoldDB" id="A0A5M3X459"/>
<dbReference type="SUPFAM" id="SSF55874">
    <property type="entry name" value="ATPase domain of HSP90 chaperone/DNA topoisomerase II/histidine kinase"/>
    <property type="match status" value="1"/>
</dbReference>
<dbReference type="Proteomes" id="UP000331127">
    <property type="component" value="Unassembled WGS sequence"/>
</dbReference>
<evidence type="ECO:0000259" key="6">
    <source>
        <dbReference type="Pfam" id="PF07730"/>
    </source>
</evidence>
<feature type="domain" description="Histidine kinase/HSP90-like ATPase" evidence="5">
    <location>
        <begin position="564"/>
        <end position="649"/>
    </location>
</feature>
<feature type="transmembrane region" description="Helical" evidence="4">
    <location>
        <begin position="277"/>
        <end position="301"/>
    </location>
</feature>
<keyword evidence="4" id="KW-1133">Transmembrane helix</keyword>
<dbReference type="CDD" id="cd16917">
    <property type="entry name" value="HATPase_UhpB-NarQ-NarX-like"/>
    <property type="match status" value="1"/>
</dbReference>
<feature type="transmembrane region" description="Helical" evidence="4">
    <location>
        <begin position="173"/>
        <end position="194"/>
    </location>
</feature>
<feature type="transmembrane region" description="Helical" evidence="4">
    <location>
        <begin position="206"/>
        <end position="224"/>
    </location>
</feature>
<comment type="caution">
    <text evidence="7">The sequence shown here is derived from an EMBL/GenBank/DDBJ whole genome shotgun (WGS) entry which is preliminary data.</text>
</comment>
<accession>A0A5M3X459</accession>
<feature type="transmembrane region" description="Helical" evidence="4">
    <location>
        <begin position="58"/>
        <end position="80"/>
    </location>
</feature>
<evidence type="ECO:0000313" key="8">
    <source>
        <dbReference type="Proteomes" id="UP000331127"/>
    </source>
</evidence>
<protein>
    <submittedName>
        <fullName evidence="7">Uncharacterized protein</fullName>
    </submittedName>
</protein>
<evidence type="ECO:0000256" key="1">
    <source>
        <dbReference type="ARBA" id="ARBA00022679"/>
    </source>
</evidence>
<gene>
    <name evidence="7" type="ORF">Amac_090390</name>
</gene>
<feature type="domain" description="Signal transduction histidine kinase subgroup 3 dimerisation and phosphoacceptor" evidence="6">
    <location>
        <begin position="461"/>
        <end position="526"/>
    </location>
</feature>
<dbReference type="InterPro" id="IPR003594">
    <property type="entry name" value="HATPase_dom"/>
</dbReference>
<feature type="transmembrane region" description="Helical" evidence="4">
    <location>
        <begin position="244"/>
        <end position="265"/>
    </location>
</feature>
<evidence type="ECO:0000256" key="4">
    <source>
        <dbReference type="SAM" id="Phobius"/>
    </source>
</evidence>
<keyword evidence="2" id="KW-0418">Kinase</keyword>
<dbReference type="InterPro" id="IPR011712">
    <property type="entry name" value="Sig_transdc_His_kin_sub3_dim/P"/>
</dbReference>
<proteinExistence type="predicted"/>
<dbReference type="GO" id="GO:0016020">
    <property type="term" value="C:membrane"/>
    <property type="evidence" value="ECO:0007669"/>
    <property type="project" value="InterPro"/>
</dbReference>
<reference evidence="7 8" key="1">
    <citation type="submission" date="2019-10" db="EMBL/GenBank/DDBJ databases">
        <title>Whole genome shotgun sequence of Acrocarpospora macrocephala NBRC 16266.</title>
        <authorList>
            <person name="Ichikawa N."/>
            <person name="Kimura A."/>
            <person name="Kitahashi Y."/>
            <person name="Komaki H."/>
            <person name="Oguchi A."/>
        </authorList>
    </citation>
    <scope>NUCLEOTIDE SEQUENCE [LARGE SCALE GENOMIC DNA]</scope>
    <source>
        <strain evidence="7 8">NBRC 16266</strain>
    </source>
</reference>
<sequence length="662" mass="70137">MRFAAWGACVASLLLVVAAVALGVRNGSDLIQQSHLVFVAAGAIIGGLINVRRPGNMIGLLLATTGLSFALLDASGQLAVNNPEATFFAWPQTWLWIPANLAIAAIPLCFPSGRLPSPRWRPLLWAAAVTAALAAIPSALRPGPNSQLGYGTAVINPLGVPAMEDAAQIADTGFPIFTGILFIAGAANLAMRARHTRGTERAQVKWLVYAVSLAGLIVIARLIAGLRDGFPDQVWPVLSPFWELAGAAAMTLVLAAIGVAVLWYGLFDIDLVINRTLVYAVLSGFVTGGYVLIVGYLGAVFHAVDGLPLSIAAAGLVAVVFAPLRARVQRAVNLLMYGTRDDPHAALTLLGHRLEQTAAPGTVLTAAAESVAEALKLPYAAIDLTDDDPPPGRIVVPLTYQNEQVGRLILAPRPGERDLGEQDRRVLAELARRMGVAVHAERLSADLRRSRERLVVAREEERRRIRNDLHDGLGPTLAALTMRAEAVQDLVGPGPARELLEEIIGDAEAAVADVRALIEGLRPPALDSLGLLRALSSHVAGLPGELTIRIEAPAELPALPAATEVAAYHIAVEALANVRRHARASRAWLRLSAIDETLSLEVCDNGRGPEGKAGVGTLSMRDRAAELGGWCTIEPRQEGGTRVLAKLPARGENHGTHQHPAR</sequence>
<dbReference type="EMBL" id="BLAE01000076">
    <property type="protein sequence ID" value="GES15442.1"/>
    <property type="molecule type" value="Genomic_DNA"/>
</dbReference>
<keyword evidence="4" id="KW-0812">Transmembrane</keyword>
<dbReference type="InterPro" id="IPR036890">
    <property type="entry name" value="HATPase_C_sf"/>
</dbReference>
<feature type="transmembrane region" description="Helical" evidence="4">
    <location>
        <begin position="33"/>
        <end position="51"/>
    </location>
</feature>
<name>A0A5M3X459_9ACTN</name>
<dbReference type="Gene3D" id="3.30.565.10">
    <property type="entry name" value="Histidine kinase-like ATPase, C-terminal domain"/>
    <property type="match status" value="1"/>
</dbReference>
<keyword evidence="4" id="KW-0472">Membrane</keyword>